<dbReference type="OrthoDB" id="6133115at2759"/>
<feature type="region of interest" description="Disordered" evidence="5">
    <location>
        <begin position="464"/>
        <end position="492"/>
    </location>
</feature>
<dbReference type="InterPro" id="IPR005828">
    <property type="entry name" value="MFS_sugar_transport-like"/>
</dbReference>
<evidence type="ECO:0000256" key="4">
    <source>
        <dbReference type="ARBA" id="ARBA00023136"/>
    </source>
</evidence>
<evidence type="ECO:0000256" key="6">
    <source>
        <dbReference type="SAM" id="Phobius"/>
    </source>
</evidence>
<keyword evidence="2 6" id="KW-0812">Transmembrane</keyword>
<comment type="subcellular location">
    <subcellularLocation>
        <location evidence="1">Membrane</location>
        <topology evidence="1">Multi-pass membrane protein</topology>
    </subcellularLocation>
</comment>
<feature type="transmembrane region" description="Helical" evidence="6">
    <location>
        <begin position="286"/>
        <end position="310"/>
    </location>
</feature>
<dbReference type="GO" id="GO:0016020">
    <property type="term" value="C:membrane"/>
    <property type="evidence" value="ECO:0007669"/>
    <property type="project" value="UniProtKB-SubCell"/>
</dbReference>
<sequence length="600" mass="66092">MSLPSKIIDIFDTAVVLVTGASTSRESSSLLSLAHIEWSNNRFTLVNRRLLALSRLVRLLAFSTNEHWCLRVVRSRSISVTFWGEDTRCSSVPSLAHIEWCNNRKSVCMFISARFLVGMGLSFADIAAPIPVTQHVQDQQHLVLADPLDFAGIAECVTDLSGLHVDYDENDGLMQYEFDGIKSATELSRTVNANSSPSGNGLFNCYPDEVLDRINSTSPAIKLLISSTPAIWSLFWALLASPLVDKHRRRFLFLTSCTGMFIFFLAQTICIQQYQAHQKDTAAHGTISFIFLLYAAYNLAFATLIVSYTMGILPYHLRAKGSHVNQIAPGTLKWKYHDGSLTPPPLLRRLSTQSGSRLRACSSASTSSKRKTSSSSGVEVIKWPEQVAYLAEGKNVGSHEMKEGINENFGCFEEAQCVSERLSHWISSTIMVKDESRCIAGGDGDRPKALLPEASKRAESFLLKPETAPTKKTPARKTPARKTPAKKTPAEKSKARYIILSGKLQQSARNSSYRKLTDFDFPHPTSSSHTCTSSYELMSSKCGRRWPKGSKDGPRKAGAKLRGRPTAASQAVASAANANVDTVEVYAGDFECAKFPRIAE</sequence>
<reference evidence="7" key="1">
    <citation type="journal article" date="2016" name="Mol. Biol. Evol.">
        <title>Comparative Genomics of Early-Diverging Mushroom-Forming Fungi Provides Insights into the Origins of Lignocellulose Decay Capabilities.</title>
        <authorList>
            <person name="Nagy L.G."/>
            <person name="Riley R."/>
            <person name="Tritt A."/>
            <person name="Adam C."/>
            <person name="Daum C."/>
            <person name="Floudas D."/>
            <person name="Sun H."/>
            <person name="Yadav J.S."/>
            <person name="Pangilinan J."/>
            <person name="Larsson K.H."/>
            <person name="Matsuura K."/>
            <person name="Barry K."/>
            <person name="Labutti K."/>
            <person name="Kuo R."/>
            <person name="Ohm R.A."/>
            <person name="Bhattacharya S.S."/>
            <person name="Shirouzu T."/>
            <person name="Yoshinaga Y."/>
            <person name="Martin F.M."/>
            <person name="Grigoriev I.V."/>
            <person name="Hibbett D.S."/>
        </authorList>
    </citation>
    <scope>NUCLEOTIDE SEQUENCE [LARGE SCALE GENOMIC DNA]</scope>
    <source>
        <strain evidence="7">CBS 109695</strain>
    </source>
</reference>
<dbReference type="GO" id="GO:0005351">
    <property type="term" value="F:carbohydrate:proton symporter activity"/>
    <property type="evidence" value="ECO:0007669"/>
    <property type="project" value="TreeGrafter"/>
</dbReference>
<feature type="compositionally biased region" description="Low complexity" evidence="5">
    <location>
        <begin position="352"/>
        <end position="367"/>
    </location>
</feature>
<keyword evidence="3 6" id="KW-1133">Transmembrane helix</keyword>
<dbReference type="SUPFAM" id="SSF103473">
    <property type="entry name" value="MFS general substrate transporter"/>
    <property type="match status" value="1"/>
</dbReference>
<dbReference type="Pfam" id="PF00083">
    <property type="entry name" value="Sugar_tr"/>
    <property type="match status" value="1"/>
</dbReference>
<evidence type="ECO:0000256" key="3">
    <source>
        <dbReference type="ARBA" id="ARBA00022989"/>
    </source>
</evidence>
<name>A0A166URG1_9AGAM</name>
<organism evidence="7">
    <name type="scientific">Athelia psychrophila</name>
    <dbReference type="NCBI Taxonomy" id="1759441"/>
    <lineage>
        <taxon>Eukaryota</taxon>
        <taxon>Fungi</taxon>
        <taxon>Dikarya</taxon>
        <taxon>Basidiomycota</taxon>
        <taxon>Agaricomycotina</taxon>
        <taxon>Agaricomycetes</taxon>
        <taxon>Agaricomycetidae</taxon>
        <taxon>Atheliales</taxon>
        <taxon>Atheliaceae</taxon>
        <taxon>Athelia</taxon>
    </lineage>
</organism>
<accession>A0A166URG1</accession>
<dbReference type="AlphaFoldDB" id="A0A166URG1"/>
<evidence type="ECO:0000313" key="7">
    <source>
        <dbReference type="EMBL" id="KZP31947.1"/>
    </source>
</evidence>
<evidence type="ECO:0000256" key="2">
    <source>
        <dbReference type="ARBA" id="ARBA00022692"/>
    </source>
</evidence>
<feature type="region of interest" description="Disordered" evidence="5">
    <location>
        <begin position="352"/>
        <end position="377"/>
    </location>
</feature>
<proteinExistence type="predicted"/>
<protein>
    <submittedName>
        <fullName evidence="7">Uncharacterized protein</fullName>
    </submittedName>
</protein>
<evidence type="ECO:0000256" key="1">
    <source>
        <dbReference type="ARBA" id="ARBA00004141"/>
    </source>
</evidence>
<feature type="compositionally biased region" description="Basic residues" evidence="5">
    <location>
        <begin position="473"/>
        <end position="485"/>
    </location>
</feature>
<dbReference type="STRING" id="436010.A0A166URG1"/>
<feature type="region of interest" description="Disordered" evidence="5">
    <location>
        <begin position="542"/>
        <end position="566"/>
    </location>
</feature>
<dbReference type="EMBL" id="KV417487">
    <property type="protein sequence ID" value="KZP31947.1"/>
    <property type="molecule type" value="Genomic_DNA"/>
</dbReference>
<evidence type="ECO:0000256" key="5">
    <source>
        <dbReference type="SAM" id="MobiDB-lite"/>
    </source>
</evidence>
<dbReference type="PANTHER" id="PTHR48022">
    <property type="entry name" value="PLASTIDIC GLUCOSE TRANSPORTER 4"/>
    <property type="match status" value="1"/>
</dbReference>
<keyword evidence="4 6" id="KW-0472">Membrane</keyword>
<dbReference type="PANTHER" id="PTHR48022:SF64">
    <property type="entry name" value="MAJOR FACILITATOR SUPERFAMILY (MFS) PROFILE DOMAIN-CONTAINING PROTEIN"/>
    <property type="match status" value="1"/>
</dbReference>
<dbReference type="InterPro" id="IPR036259">
    <property type="entry name" value="MFS_trans_sf"/>
</dbReference>
<feature type="transmembrane region" description="Helical" evidence="6">
    <location>
        <begin position="251"/>
        <end position="274"/>
    </location>
</feature>
<dbReference type="Gene3D" id="1.20.1250.20">
    <property type="entry name" value="MFS general substrate transporter like domains"/>
    <property type="match status" value="1"/>
</dbReference>
<dbReference type="InterPro" id="IPR050360">
    <property type="entry name" value="MFS_Sugar_Transporters"/>
</dbReference>
<gene>
    <name evidence="7" type="ORF">FIBSPDRAFT_882831</name>
</gene>